<name>A0ABU5NBS1_9RICK</name>
<gene>
    <name evidence="1" type="ORF">Megvenef_00580</name>
</gene>
<accession>A0ABU5NBS1</accession>
<dbReference type="RefSeq" id="WP_322776517.1">
    <property type="nucleotide sequence ID" value="NZ_JARJFB010000031.1"/>
</dbReference>
<proteinExistence type="predicted"/>
<protein>
    <recommendedName>
        <fullName evidence="3">Zinc finger CHC2-type domain-containing protein</fullName>
    </recommendedName>
</protein>
<dbReference type="InterPro" id="IPR036977">
    <property type="entry name" value="DNA_primase_Znf_CHC2"/>
</dbReference>
<evidence type="ECO:0000313" key="1">
    <source>
        <dbReference type="EMBL" id="MEA0970613.1"/>
    </source>
</evidence>
<sequence>MNNINFSVVKNSLRGHEYTILRQLLPYGKKEGNEYVALNPTRNDRNLGSFRINTTTWKWSDFATNDRGGDIISLYAYIKEINQLTAAKELLAITRRVS</sequence>
<comment type="caution">
    <text evidence="1">The sequence shown here is derived from an EMBL/GenBank/DDBJ whole genome shotgun (WGS) entry which is preliminary data.</text>
</comment>
<reference evidence="1 2" key="1">
    <citation type="submission" date="2023-03" db="EMBL/GenBank/DDBJ databases">
        <title>Host association and intracellularity evolved multiple times independently in the Rickettsiales.</title>
        <authorList>
            <person name="Castelli M."/>
            <person name="Nardi T."/>
            <person name="Gammuto L."/>
            <person name="Bellinzona G."/>
            <person name="Sabaneyeva E."/>
            <person name="Potekhin A."/>
            <person name="Serra V."/>
            <person name="Petroni G."/>
            <person name="Sassera D."/>
        </authorList>
    </citation>
    <scope>NUCLEOTIDE SEQUENCE [LARGE SCALE GENOMIC DNA]</scope>
    <source>
        <strain evidence="1 2">Sr 2-6</strain>
    </source>
</reference>
<dbReference type="EMBL" id="JARJFB010000031">
    <property type="protein sequence ID" value="MEA0970613.1"/>
    <property type="molecule type" value="Genomic_DNA"/>
</dbReference>
<dbReference type="Proteomes" id="UP001291687">
    <property type="component" value="Unassembled WGS sequence"/>
</dbReference>
<evidence type="ECO:0000313" key="2">
    <source>
        <dbReference type="Proteomes" id="UP001291687"/>
    </source>
</evidence>
<dbReference type="SUPFAM" id="SSF57783">
    <property type="entry name" value="Zinc beta-ribbon"/>
    <property type="match status" value="1"/>
</dbReference>
<organism evidence="1 2">
    <name type="scientific">Candidatus Megaera venefica</name>
    <dbReference type="NCBI Taxonomy" id="2055910"/>
    <lineage>
        <taxon>Bacteria</taxon>
        <taxon>Pseudomonadati</taxon>
        <taxon>Pseudomonadota</taxon>
        <taxon>Alphaproteobacteria</taxon>
        <taxon>Rickettsiales</taxon>
        <taxon>Rickettsiaceae</taxon>
        <taxon>Candidatus Megaera</taxon>
    </lineage>
</organism>
<keyword evidence="2" id="KW-1185">Reference proteome</keyword>
<evidence type="ECO:0008006" key="3">
    <source>
        <dbReference type="Google" id="ProtNLM"/>
    </source>
</evidence>
<dbReference type="Gene3D" id="3.90.580.10">
    <property type="entry name" value="Zinc finger, CHC2-type domain"/>
    <property type="match status" value="1"/>
</dbReference>